<organism evidence="3 4">
    <name type="scientific">Asprobacillus argus</name>
    <dbReference type="NCBI Taxonomy" id="3076534"/>
    <lineage>
        <taxon>Bacteria</taxon>
        <taxon>Pseudomonadati</taxon>
        <taxon>Bacteroidota</taxon>
        <taxon>Flavobacteriia</taxon>
        <taxon>Flavobacteriales</taxon>
        <taxon>Flavobacteriaceae</taxon>
        <taxon>Asprobacillus</taxon>
    </lineage>
</organism>
<evidence type="ECO:0000259" key="2">
    <source>
        <dbReference type="PROSITE" id="PS51468"/>
    </source>
</evidence>
<protein>
    <submittedName>
        <fullName evidence="3">VIT domain-containing protein</fullName>
    </submittedName>
</protein>
<reference evidence="3 4" key="1">
    <citation type="submission" date="2023-09" db="EMBL/GenBank/DDBJ databases">
        <title>Novel taxa isolated from Blanes Bay.</title>
        <authorList>
            <person name="Rey-Velasco X."/>
            <person name="Lucena T."/>
        </authorList>
    </citation>
    <scope>NUCLEOTIDE SEQUENCE [LARGE SCALE GENOMIC DNA]</scope>
    <source>
        <strain evidence="3 4">S356</strain>
    </source>
</reference>
<dbReference type="SMART" id="SM00609">
    <property type="entry name" value="VIT"/>
    <property type="match status" value="1"/>
</dbReference>
<dbReference type="Pfam" id="PF08487">
    <property type="entry name" value="VIT"/>
    <property type="match status" value="1"/>
</dbReference>
<dbReference type="InterPro" id="IPR013694">
    <property type="entry name" value="VIT"/>
</dbReference>
<sequence length="718" mass="80723">MKNFCILLFLGISFFGFSQKTESPYLLVNSSKAIIPLKSTKADVQITGTIAHVKLTQVYQNLGSNPIEATYIFPLSTKAAVHNMHMKIGDRSIRAKVYEKKKAKKIYDKAIKQGKRAAKLDQKRPNVFEMKVGNIMQGDEVIIEVFYTEMITPINSEYQFVFPGVVGPRFTGENNSGEQTFNLPYTKKGVDSTFDFDLNVCINSGISLQKVYSNSHEILVRHPDLTSAEIGLSSSNKNPGNRDFILNYALRGDDIQTGLLLYKGQNENFFSFMIEPPKKINTGIIPPREYLFVVDVSGSMMGYPIEVTKSLMKNLLSNLTEKDSFNILLFASSSQVFSPNSISASEKNIDKAYKFLKDGSGVYGGGTYLINALKRAYTLPRKYKETARTMVVITDGYVSVEKDAFQLIENNLDKANVVTFGIGSGVNRFLLEGMARVGKSEAFIATNHTDAFKVAKDFKEYINAPLLTQIALKSNGIELYDIEPKTIPDVFSSRPIMVYGKWKGIPTGQISIQGYQSNGKYTKSLQVANAKLSKDHEALKYLWARKSIQRLNDYKKNFREDIKDEVIELGLAYNLATQYTSFVAVDNEVVNKKGKLQKVKQPLPLPAKVNNSAVGAEAKVEGRSIYKRSFKISIKSSIEKTRKRSIKMWLKGSYSKTIEAYLKVYKRLRIYVNASGEVVRIEKEKNGFWIVDPGMISVFEKLPPHLTINKELVITLTR</sequence>
<dbReference type="EMBL" id="JAVTTO010000002">
    <property type="protein sequence ID" value="MDT7831962.1"/>
    <property type="molecule type" value="Genomic_DNA"/>
</dbReference>
<dbReference type="InterPro" id="IPR002035">
    <property type="entry name" value="VWF_A"/>
</dbReference>
<dbReference type="PANTHER" id="PTHR45737:SF6">
    <property type="entry name" value="VON WILLEBRAND FACTOR A DOMAIN-CONTAINING PROTEIN 5A"/>
    <property type="match status" value="1"/>
</dbReference>
<accession>A0ABU3LEG1</accession>
<keyword evidence="4" id="KW-1185">Reference proteome</keyword>
<dbReference type="PROSITE" id="PS51468">
    <property type="entry name" value="VIT"/>
    <property type="match status" value="1"/>
</dbReference>
<dbReference type="RefSeq" id="WP_349241216.1">
    <property type="nucleotide sequence ID" value="NZ_JAVTTO010000002.1"/>
</dbReference>
<gene>
    <name evidence="3" type="ORF">RQM59_06195</name>
</gene>
<evidence type="ECO:0000313" key="4">
    <source>
        <dbReference type="Proteomes" id="UP001257277"/>
    </source>
</evidence>
<dbReference type="SMART" id="SM00327">
    <property type="entry name" value="VWA"/>
    <property type="match status" value="1"/>
</dbReference>
<dbReference type="SUPFAM" id="SSF53300">
    <property type="entry name" value="vWA-like"/>
    <property type="match status" value="1"/>
</dbReference>
<feature type="domain" description="VWFA" evidence="1">
    <location>
        <begin position="289"/>
        <end position="470"/>
    </location>
</feature>
<dbReference type="Pfam" id="PF13768">
    <property type="entry name" value="VWA_3"/>
    <property type="match status" value="1"/>
</dbReference>
<dbReference type="InterPro" id="IPR036465">
    <property type="entry name" value="vWFA_dom_sf"/>
</dbReference>
<proteinExistence type="predicted"/>
<evidence type="ECO:0000313" key="3">
    <source>
        <dbReference type="EMBL" id="MDT7831962.1"/>
    </source>
</evidence>
<feature type="domain" description="VIT" evidence="2">
    <location>
        <begin position="21"/>
        <end position="149"/>
    </location>
</feature>
<dbReference type="Gene3D" id="3.40.50.410">
    <property type="entry name" value="von Willebrand factor, type A domain"/>
    <property type="match status" value="1"/>
</dbReference>
<dbReference type="PANTHER" id="PTHR45737">
    <property type="entry name" value="VON WILLEBRAND FACTOR A DOMAIN-CONTAINING PROTEIN 5A"/>
    <property type="match status" value="1"/>
</dbReference>
<name>A0ABU3LEG1_9FLAO</name>
<evidence type="ECO:0000259" key="1">
    <source>
        <dbReference type="PROSITE" id="PS50234"/>
    </source>
</evidence>
<dbReference type="PROSITE" id="PS50234">
    <property type="entry name" value="VWFA"/>
    <property type="match status" value="1"/>
</dbReference>
<comment type="caution">
    <text evidence="3">The sequence shown here is derived from an EMBL/GenBank/DDBJ whole genome shotgun (WGS) entry which is preliminary data.</text>
</comment>
<dbReference type="Proteomes" id="UP001257277">
    <property type="component" value="Unassembled WGS sequence"/>
</dbReference>